<evidence type="ECO:0008006" key="4">
    <source>
        <dbReference type="Google" id="ProtNLM"/>
    </source>
</evidence>
<reference evidence="2" key="1">
    <citation type="submission" date="2023-04" db="EMBL/GenBank/DDBJ databases">
        <authorList>
            <consortium name="ELIXIR-Norway"/>
        </authorList>
    </citation>
    <scope>NUCLEOTIDE SEQUENCE [LARGE SCALE GENOMIC DNA]</scope>
</reference>
<sequence>MWGPLACAARAPGFLSTLGQPSPRHARREPPFLPTRRGANTPFLSTRVPATRGASLPSFARGDPWHARREPPLSVHAPQHEPPGS</sequence>
<evidence type="ECO:0000313" key="3">
    <source>
        <dbReference type="Proteomes" id="UP001176941"/>
    </source>
</evidence>
<dbReference type="Proteomes" id="UP001176941">
    <property type="component" value="Chromosome X"/>
</dbReference>
<protein>
    <recommendedName>
        <fullName evidence="4">Secreted protein</fullName>
    </recommendedName>
</protein>
<keyword evidence="3" id="KW-1185">Reference proteome</keyword>
<feature type="region of interest" description="Disordered" evidence="1">
    <location>
        <begin position="12"/>
        <end position="85"/>
    </location>
</feature>
<accession>A0ABN9A578</accession>
<gene>
    <name evidence="2" type="ORF">MRATA1EN1_LOCUS29063</name>
</gene>
<evidence type="ECO:0000256" key="1">
    <source>
        <dbReference type="SAM" id="MobiDB-lite"/>
    </source>
</evidence>
<proteinExistence type="predicted"/>
<organism evidence="2 3">
    <name type="scientific">Rangifer tarandus platyrhynchus</name>
    <name type="common">Svalbard reindeer</name>
    <dbReference type="NCBI Taxonomy" id="3082113"/>
    <lineage>
        <taxon>Eukaryota</taxon>
        <taxon>Metazoa</taxon>
        <taxon>Chordata</taxon>
        <taxon>Craniata</taxon>
        <taxon>Vertebrata</taxon>
        <taxon>Euteleostomi</taxon>
        <taxon>Mammalia</taxon>
        <taxon>Eutheria</taxon>
        <taxon>Laurasiatheria</taxon>
        <taxon>Artiodactyla</taxon>
        <taxon>Ruminantia</taxon>
        <taxon>Pecora</taxon>
        <taxon>Cervidae</taxon>
        <taxon>Odocoileinae</taxon>
        <taxon>Rangifer</taxon>
    </lineage>
</organism>
<evidence type="ECO:0000313" key="2">
    <source>
        <dbReference type="EMBL" id="CAI9180101.1"/>
    </source>
</evidence>
<name>A0ABN9A578_RANTA</name>
<dbReference type="EMBL" id="OX460343">
    <property type="protein sequence ID" value="CAI9180101.1"/>
    <property type="molecule type" value="Genomic_DNA"/>
</dbReference>